<evidence type="ECO:0000313" key="4">
    <source>
        <dbReference type="EMBL" id="TDP32322.1"/>
    </source>
</evidence>
<dbReference type="InterPro" id="IPR011033">
    <property type="entry name" value="PRC_barrel-like_sf"/>
</dbReference>
<evidence type="ECO:0000313" key="5">
    <source>
        <dbReference type="Proteomes" id="UP000295087"/>
    </source>
</evidence>
<proteinExistence type="predicted"/>
<evidence type="ECO:0000256" key="1">
    <source>
        <dbReference type="SAM" id="MobiDB-lite"/>
    </source>
</evidence>
<feature type="compositionally biased region" description="Basic and acidic residues" evidence="1">
    <location>
        <begin position="242"/>
        <end position="262"/>
    </location>
</feature>
<keyword evidence="5" id="KW-1185">Reference proteome</keyword>
<dbReference type="Gene3D" id="3.90.50.10">
    <property type="entry name" value="Photosynthetic Reaction Center, subunit H, domain 2"/>
    <property type="match status" value="1"/>
</dbReference>
<gene>
    <name evidence="4" type="ORF">DFR75_106112</name>
</gene>
<comment type="caution">
    <text evidence="4">The sequence shown here is derived from an EMBL/GenBank/DDBJ whole genome shotgun (WGS) entry which is preliminary data.</text>
</comment>
<feature type="domain" description="PRC-barrel" evidence="2">
    <location>
        <begin position="6"/>
        <end position="75"/>
    </location>
</feature>
<dbReference type="InterPro" id="IPR052967">
    <property type="entry name" value="Stress_Response_Assoc"/>
</dbReference>
<evidence type="ECO:0000259" key="3">
    <source>
        <dbReference type="Pfam" id="PF09557"/>
    </source>
</evidence>
<dbReference type="Proteomes" id="UP000295087">
    <property type="component" value="Unassembled WGS sequence"/>
</dbReference>
<dbReference type="SUPFAM" id="SSF50346">
    <property type="entry name" value="PRC-barrel domain"/>
    <property type="match status" value="1"/>
</dbReference>
<dbReference type="InterPro" id="IPR019060">
    <property type="entry name" value="DUF2382"/>
</dbReference>
<dbReference type="GO" id="GO:0030077">
    <property type="term" value="C:plasma membrane light-harvesting complex"/>
    <property type="evidence" value="ECO:0007669"/>
    <property type="project" value="InterPro"/>
</dbReference>
<reference evidence="4 5" key="1">
    <citation type="submission" date="2019-03" db="EMBL/GenBank/DDBJ databases">
        <title>Genomic Encyclopedia of Type Strains, Phase IV (KMG-IV): sequencing the most valuable type-strain genomes for metagenomic binning, comparative biology and taxonomic classification.</title>
        <authorList>
            <person name="Goeker M."/>
        </authorList>
    </citation>
    <scope>NUCLEOTIDE SEQUENCE [LARGE SCALE GENOMIC DNA]</scope>
    <source>
        <strain evidence="4 5">DSM 44496</strain>
    </source>
</reference>
<dbReference type="PANTHER" id="PTHR38463:SF1">
    <property type="entry name" value="STRESS RESPONSE PROTEIN YSNF"/>
    <property type="match status" value="1"/>
</dbReference>
<dbReference type="EMBL" id="SNXK01000006">
    <property type="protein sequence ID" value="TDP32322.1"/>
    <property type="molecule type" value="Genomic_DNA"/>
</dbReference>
<sequence>MSKATLDSLIGATAYDERGEKIGKVKQIYIDNNTGSPTWAAVSTGLFSADSLVPLAGAEHKADEDTLRLHVDKEQVKSAPHLDDGGRISAQSEQELFRHYHVDPRSAGWNTYGRQQIRPGTDEPMTHGNPAAMNRDTTDDSMVRSEEQLRVDTESEEVGTARLRKYVVTEEQTIKVPTTHEEAHIVREPITGERTGRTEIGDDEREVTLHADQVHVQKEAVPVERVRLEVDEVADEQTVSDTVRKERVETEGFDDDRRRNKP</sequence>
<dbReference type="PANTHER" id="PTHR38463">
    <property type="entry name" value="STRESS RESPONSE PROTEIN YSNF"/>
    <property type="match status" value="1"/>
</dbReference>
<evidence type="ECO:0000259" key="2">
    <source>
        <dbReference type="Pfam" id="PF05239"/>
    </source>
</evidence>
<feature type="domain" description="DUF2382" evidence="3">
    <location>
        <begin position="142"/>
        <end position="249"/>
    </location>
</feature>
<accession>A0A4V3CN23</accession>
<dbReference type="Pfam" id="PF05239">
    <property type="entry name" value="PRC"/>
    <property type="match status" value="1"/>
</dbReference>
<feature type="region of interest" description="Disordered" evidence="1">
    <location>
        <begin position="234"/>
        <end position="262"/>
    </location>
</feature>
<dbReference type="InterPro" id="IPR014747">
    <property type="entry name" value="Bac_photo_RC_H_C"/>
</dbReference>
<feature type="compositionally biased region" description="Basic and acidic residues" evidence="1">
    <location>
        <begin position="136"/>
        <end position="153"/>
    </location>
</feature>
<dbReference type="Pfam" id="PF09557">
    <property type="entry name" value="DUF2382"/>
    <property type="match status" value="1"/>
</dbReference>
<feature type="region of interest" description="Disordered" evidence="1">
    <location>
        <begin position="119"/>
        <end position="156"/>
    </location>
</feature>
<name>A0A4V3CN23_NOCIG</name>
<protein>
    <submittedName>
        <fullName evidence="4">Uncharacterized protein (TIGR02271 family)</fullName>
    </submittedName>
</protein>
<dbReference type="InterPro" id="IPR027275">
    <property type="entry name" value="PRC-brl_dom"/>
</dbReference>
<dbReference type="AlphaFoldDB" id="A0A4V3CN23"/>
<dbReference type="GO" id="GO:0019684">
    <property type="term" value="P:photosynthesis, light reaction"/>
    <property type="evidence" value="ECO:0007669"/>
    <property type="project" value="InterPro"/>
</dbReference>
<dbReference type="RefSeq" id="WP_067494957.1">
    <property type="nucleotide sequence ID" value="NZ_SNXK01000006.1"/>
</dbReference>
<organism evidence="4 5">
    <name type="scientific">Nocardia ignorata</name>
    <dbReference type="NCBI Taxonomy" id="145285"/>
    <lineage>
        <taxon>Bacteria</taxon>
        <taxon>Bacillati</taxon>
        <taxon>Actinomycetota</taxon>
        <taxon>Actinomycetes</taxon>
        <taxon>Mycobacteriales</taxon>
        <taxon>Nocardiaceae</taxon>
        <taxon>Nocardia</taxon>
    </lineage>
</organism>